<protein>
    <recommendedName>
        <fullName evidence="3">DUF370 domain-containing protein</fullName>
    </recommendedName>
</protein>
<dbReference type="InterPro" id="IPR007169">
    <property type="entry name" value="RemA-like"/>
</dbReference>
<dbReference type="Proteomes" id="UP000243819">
    <property type="component" value="Unassembled WGS sequence"/>
</dbReference>
<dbReference type="EMBL" id="FOIF01000031">
    <property type="protein sequence ID" value="SET01451.1"/>
    <property type="molecule type" value="Genomic_DNA"/>
</dbReference>
<dbReference type="OrthoDB" id="9811390at2"/>
<name>A0A1I0B611_9FIRM</name>
<reference evidence="2" key="1">
    <citation type="submission" date="2016-10" db="EMBL/GenBank/DDBJ databases">
        <authorList>
            <person name="Varghese N."/>
            <person name="Submissions S."/>
        </authorList>
    </citation>
    <scope>NUCLEOTIDE SEQUENCE [LARGE SCALE GENOMIC DNA]</scope>
    <source>
        <strain evidence="2">DSM 13577</strain>
    </source>
</reference>
<gene>
    <name evidence="1" type="ORF">SAMN03080614_103121</name>
</gene>
<dbReference type="STRING" id="1120990.SAMN03080614_103121"/>
<sequence length="82" mass="9549">MVLHLGNLVIISSKKLIGIFDYNLFKKNGKEELYNFINYSKKKIIKVDEEAKIKSLIVTDNEIYLSPIATTTLKKRIEKNIY</sequence>
<organism evidence="1 2">
    <name type="scientific">Anaerobranca gottschalkii DSM 13577</name>
    <dbReference type="NCBI Taxonomy" id="1120990"/>
    <lineage>
        <taxon>Bacteria</taxon>
        <taxon>Bacillati</taxon>
        <taxon>Bacillota</taxon>
        <taxon>Clostridia</taxon>
        <taxon>Eubacteriales</taxon>
        <taxon>Proteinivoracaceae</taxon>
        <taxon>Anaerobranca</taxon>
    </lineage>
</organism>
<evidence type="ECO:0008006" key="3">
    <source>
        <dbReference type="Google" id="ProtNLM"/>
    </source>
</evidence>
<keyword evidence="2" id="KW-1185">Reference proteome</keyword>
<evidence type="ECO:0000313" key="2">
    <source>
        <dbReference type="Proteomes" id="UP000243819"/>
    </source>
</evidence>
<dbReference type="AlphaFoldDB" id="A0A1I0B611"/>
<proteinExistence type="predicted"/>
<evidence type="ECO:0000313" key="1">
    <source>
        <dbReference type="EMBL" id="SET01451.1"/>
    </source>
</evidence>
<dbReference type="Pfam" id="PF04025">
    <property type="entry name" value="RemA-like"/>
    <property type="match status" value="1"/>
</dbReference>
<accession>A0A1I0B611</accession>
<dbReference type="RefSeq" id="WP_091350986.1">
    <property type="nucleotide sequence ID" value="NZ_FOIF01000031.1"/>
</dbReference>
<dbReference type="NCBIfam" id="NF046065">
    <property type="entry name" value="MtxRegRemB"/>
    <property type="match status" value="1"/>
</dbReference>